<name>A0AAV4PHJ0_9ARAC</name>
<keyword evidence="2" id="KW-1185">Reference proteome</keyword>
<gene>
    <name evidence="1" type="ORF">CDAR_320261</name>
</gene>
<organism evidence="1 2">
    <name type="scientific">Caerostris darwini</name>
    <dbReference type="NCBI Taxonomy" id="1538125"/>
    <lineage>
        <taxon>Eukaryota</taxon>
        <taxon>Metazoa</taxon>
        <taxon>Ecdysozoa</taxon>
        <taxon>Arthropoda</taxon>
        <taxon>Chelicerata</taxon>
        <taxon>Arachnida</taxon>
        <taxon>Araneae</taxon>
        <taxon>Araneomorphae</taxon>
        <taxon>Entelegynae</taxon>
        <taxon>Araneoidea</taxon>
        <taxon>Araneidae</taxon>
        <taxon>Caerostris</taxon>
    </lineage>
</organism>
<dbReference type="AlphaFoldDB" id="A0AAV4PHJ0"/>
<dbReference type="EMBL" id="BPLQ01002861">
    <property type="protein sequence ID" value="GIX96094.1"/>
    <property type="molecule type" value="Genomic_DNA"/>
</dbReference>
<sequence length="135" mass="15026">MPEKQHTDSSGIFPSPVKVLNLLMRQELESALMKTIFPESLLKLAGFPKLKQKPSLASDRTHVITGWLRTRFKWNLGKTLQSNLAGTTRNPSSAFPPMKWQTSTVHLNLHNIPTIITFRVTPADTGSVSKSNSTT</sequence>
<dbReference type="Proteomes" id="UP001054837">
    <property type="component" value="Unassembled WGS sequence"/>
</dbReference>
<evidence type="ECO:0000313" key="1">
    <source>
        <dbReference type="EMBL" id="GIX96094.1"/>
    </source>
</evidence>
<reference evidence="1 2" key="1">
    <citation type="submission" date="2021-06" db="EMBL/GenBank/DDBJ databases">
        <title>Caerostris darwini draft genome.</title>
        <authorList>
            <person name="Kono N."/>
            <person name="Arakawa K."/>
        </authorList>
    </citation>
    <scope>NUCLEOTIDE SEQUENCE [LARGE SCALE GENOMIC DNA]</scope>
</reference>
<protein>
    <submittedName>
        <fullName evidence="1">Uncharacterized protein</fullName>
    </submittedName>
</protein>
<proteinExistence type="predicted"/>
<comment type="caution">
    <text evidence="1">The sequence shown here is derived from an EMBL/GenBank/DDBJ whole genome shotgun (WGS) entry which is preliminary data.</text>
</comment>
<accession>A0AAV4PHJ0</accession>
<evidence type="ECO:0000313" key="2">
    <source>
        <dbReference type="Proteomes" id="UP001054837"/>
    </source>
</evidence>